<dbReference type="PROSITE" id="PS51032">
    <property type="entry name" value="AP2_ERF"/>
    <property type="match status" value="1"/>
</dbReference>
<protein>
    <submittedName>
        <fullName evidence="9">Ethylene-responsive transcription factor CRF2-like</fullName>
    </submittedName>
</protein>
<evidence type="ECO:0000259" key="8">
    <source>
        <dbReference type="PROSITE" id="PS51032"/>
    </source>
</evidence>
<dbReference type="AlphaFoldDB" id="A0ABD1FJJ0"/>
<evidence type="ECO:0000256" key="6">
    <source>
        <dbReference type="ARBA" id="ARBA00023242"/>
    </source>
</evidence>
<dbReference type="InterPro" id="IPR016177">
    <property type="entry name" value="DNA-bd_dom_sf"/>
</dbReference>
<feature type="region of interest" description="Disordered" evidence="7">
    <location>
        <begin position="19"/>
        <end position="41"/>
    </location>
</feature>
<feature type="region of interest" description="Disordered" evidence="7">
    <location>
        <begin position="85"/>
        <end position="105"/>
    </location>
</feature>
<name>A0ABD1FJJ0_SALDI</name>
<dbReference type="EMBL" id="JBEAFC010000014">
    <property type="protein sequence ID" value="KAL1531970.1"/>
    <property type="molecule type" value="Genomic_DNA"/>
</dbReference>
<keyword evidence="10" id="KW-1185">Reference proteome</keyword>
<comment type="caution">
    <text evidence="9">The sequence shown here is derived from an EMBL/GenBank/DDBJ whole genome shotgun (WGS) entry which is preliminary data.</text>
</comment>
<evidence type="ECO:0000313" key="10">
    <source>
        <dbReference type="Proteomes" id="UP001567538"/>
    </source>
</evidence>
<dbReference type="PRINTS" id="PR00367">
    <property type="entry name" value="ETHRSPELEMNT"/>
</dbReference>
<dbReference type="GO" id="GO:0005634">
    <property type="term" value="C:nucleus"/>
    <property type="evidence" value="ECO:0007669"/>
    <property type="project" value="UniProtKB-SubCell"/>
</dbReference>
<reference evidence="9 10" key="1">
    <citation type="submission" date="2024-06" db="EMBL/GenBank/DDBJ databases">
        <title>A chromosome level genome sequence of Diviner's sage (Salvia divinorum).</title>
        <authorList>
            <person name="Ford S.A."/>
            <person name="Ro D.-K."/>
            <person name="Ness R.W."/>
            <person name="Phillips M.A."/>
        </authorList>
    </citation>
    <scope>NUCLEOTIDE SEQUENCE [LARGE SCALE GENOMIC DNA]</scope>
    <source>
        <strain evidence="9">SAF-2024a</strain>
        <tissue evidence="9">Leaf</tissue>
    </source>
</reference>
<dbReference type="InterPro" id="IPR001471">
    <property type="entry name" value="AP2/ERF_dom"/>
</dbReference>
<evidence type="ECO:0000256" key="5">
    <source>
        <dbReference type="ARBA" id="ARBA00023163"/>
    </source>
</evidence>
<dbReference type="FunFam" id="3.30.730.10:FF:000001">
    <property type="entry name" value="Ethylene-responsive transcription factor 2"/>
    <property type="match status" value="1"/>
</dbReference>
<accession>A0ABD1FJJ0</accession>
<dbReference type="InterPro" id="IPR036955">
    <property type="entry name" value="AP2/ERF_dom_sf"/>
</dbReference>
<organism evidence="9 10">
    <name type="scientific">Salvia divinorum</name>
    <name type="common">Maria pastora</name>
    <name type="synonym">Diviner's sage</name>
    <dbReference type="NCBI Taxonomy" id="28513"/>
    <lineage>
        <taxon>Eukaryota</taxon>
        <taxon>Viridiplantae</taxon>
        <taxon>Streptophyta</taxon>
        <taxon>Embryophyta</taxon>
        <taxon>Tracheophyta</taxon>
        <taxon>Spermatophyta</taxon>
        <taxon>Magnoliopsida</taxon>
        <taxon>eudicotyledons</taxon>
        <taxon>Gunneridae</taxon>
        <taxon>Pentapetalae</taxon>
        <taxon>asterids</taxon>
        <taxon>lamiids</taxon>
        <taxon>Lamiales</taxon>
        <taxon>Lamiaceae</taxon>
        <taxon>Nepetoideae</taxon>
        <taxon>Mentheae</taxon>
        <taxon>Salviinae</taxon>
        <taxon>Salvia</taxon>
        <taxon>Salvia subgen. Calosphace</taxon>
    </lineage>
</organism>
<keyword evidence="2" id="KW-0611">Plant defense</keyword>
<dbReference type="CDD" id="cd00018">
    <property type="entry name" value="AP2"/>
    <property type="match status" value="1"/>
</dbReference>
<evidence type="ECO:0000313" key="9">
    <source>
        <dbReference type="EMBL" id="KAL1531970.1"/>
    </source>
</evidence>
<dbReference type="PANTHER" id="PTHR31194">
    <property type="entry name" value="SHN SHINE , DNA BINDING / TRANSCRIPTION FACTOR"/>
    <property type="match status" value="1"/>
</dbReference>
<dbReference type="Pfam" id="PF00847">
    <property type="entry name" value="AP2"/>
    <property type="match status" value="1"/>
</dbReference>
<dbReference type="SUPFAM" id="SSF54171">
    <property type="entry name" value="DNA-binding domain"/>
    <property type="match status" value="1"/>
</dbReference>
<dbReference type="Proteomes" id="UP001567538">
    <property type="component" value="Unassembled WGS sequence"/>
</dbReference>
<gene>
    <name evidence="9" type="ORF">AAHA92_32048</name>
</gene>
<keyword evidence="5" id="KW-0804">Transcription</keyword>
<evidence type="ECO:0000256" key="4">
    <source>
        <dbReference type="ARBA" id="ARBA00023125"/>
    </source>
</evidence>
<keyword evidence="3" id="KW-0805">Transcription regulation</keyword>
<evidence type="ECO:0000256" key="7">
    <source>
        <dbReference type="SAM" id="MobiDB-lite"/>
    </source>
</evidence>
<dbReference type="GO" id="GO:0006952">
    <property type="term" value="P:defense response"/>
    <property type="evidence" value="ECO:0007669"/>
    <property type="project" value="UniProtKB-KW"/>
</dbReference>
<dbReference type="InterPro" id="IPR050913">
    <property type="entry name" value="AP2/ERF_ERF"/>
</dbReference>
<dbReference type="SMART" id="SM00380">
    <property type="entry name" value="AP2"/>
    <property type="match status" value="1"/>
</dbReference>
<dbReference type="Gene3D" id="3.30.730.10">
    <property type="entry name" value="AP2/ERF domain"/>
    <property type="match status" value="1"/>
</dbReference>
<proteinExistence type="predicted"/>
<keyword evidence="4" id="KW-0238">DNA-binding</keyword>
<dbReference type="PANTHER" id="PTHR31194:SF218">
    <property type="entry name" value="AP2_ERF DOMAIN-CONTAINING PROTEIN"/>
    <property type="match status" value="1"/>
</dbReference>
<evidence type="ECO:0000256" key="1">
    <source>
        <dbReference type="ARBA" id="ARBA00004123"/>
    </source>
</evidence>
<sequence length="330" mass="36903">MDEAVFQYPRKYTEHRRTTTKIIRPPPQNPRKHYRSSNAARTIRISVIDPDATDSSDDEGVFRRQRIKKHIIEIRMETTAAAKTTLQPKPKPVKAPKEAASGGARKFRGVRQRPWGKWAAEIRDPCRKVRLWLGTYDTAEEAAMVYDSAAVKLRGPDALTNFSAPPPKEAASVSGYESGDESHNLTSPISVLRFTQSGLSSQSSDFTEPDRSAPGNAVVTKETPCLLVDEQSRTGPVCFGSGMEECQGETSNALDYLSTDIPFLDDFFNFHPLEDQLFGDVPGFCDDFTMRIDEFPSLDAAYKQKVELGDVKDSFQELGSLDVEDYFQDM</sequence>
<evidence type="ECO:0000256" key="3">
    <source>
        <dbReference type="ARBA" id="ARBA00023015"/>
    </source>
</evidence>
<evidence type="ECO:0000256" key="2">
    <source>
        <dbReference type="ARBA" id="ARBA00022821"/>
    </source>
</evidence>
<keyword evidence="6" id="KW-0539">Nucleus</keyword>
<comment type="subcellular location">
    <subcellularLocation>
        <location evidence="1">Nucleus</location>
    </subcellularLocation>
</comment>
<feature type="domain" description="AP2/ERF" evidence="8">
    <location>
        <begin position="106"/>
        <end position="163"/>
    </location>
</feature>
<dbReference type="GO" id="GO:0003677">
    <property type="term" value="F:DNA binding"/>
    <property type="evidence" value="ECO:0007669"/>
    <property type="project" value="UniProtKB-KW"/>
</dbReference>